<dbReference type="AlphaFoldDB" id="A0A8H4IV52"/>
<dbReference type="Pfam" id="PF06985">
    <property type="entry name" value="HET"/>
    <property type="match status" value="1"/>
</dbReference>
<evidence type="ECO:0000259" key="1">
    <source>
        <dbReference type="Pfam" id="PF06985"/>
    </source>
</evidence>
<reference evidence="2" key="1">
    <citation type="submission" date="2020-04" db="EMBL/GenBank/DDBJ databases">
        <title>Genome Assembly and Annotation of Botryosphaeria dothidea sdau 11-99, a Latent Pathogen of Apple Fruit Ring Rot in China.</title>
        <authorList>
            <person name="Yu C."/>
            <person name="Diao Y."/>
            <person name="Lu Q."/>
            <person name="Zhao J."/>
            <person name="Cui S."/>
            <person name="Peng C."/>
            <person name="He B."/>
            <person name="Liu H."/>
        </authorList>
    </citation>
    <scope>NUCLEOTIDE SEQUENCE [LARGE SCALE GENOMIC DNA]</scope>
    <source>
        <strain evidence="2">Sdau11-99</strain>
    </source>
</reference>
<dbReference type="PANTHER" id="PTHR24148:SF73">
    <property type="entry name" value="HET DOMAIN PROTEIN (AFU_ORTHOLOGUE AFUA_8G01020)"/>
    <property type="match status" value="1"/>
</dbReference>
<dbReference type="PANTHER" id="PTHR24148">
    <property type="entry name" value="ANKYRIN REPEAT DOMAIN-CONTAINING PROTEIN 39 HOMOLOG-RELATED"/>
    <property type="match status" value="1"/>
</dbReference>
<accession>A0A8H4IV52</accession>
<name>A0A8H4IV52_9PEZI</name>
<proteinExistence type="predicted"/>
<organism evidence="2 3">
    <name type="scientific">Botryosphaeria dothidea</name>
    <dbReference type="NCBI Taxonomy" id="55169"/>
    <lineage>
        <taxon>Eukaryota</taxon>
        <taxon>Fungi</taxon>
        <taxon>Dikarya</taxon>
        <taxon>Ascomycota</taxon>
        <taxon>Pezizomycotina</taxon>
        <taxon>Dothideomycetes</taxon>
        <taxon>Dothideomycetes incertae sedis</taxon>
        <taxon>Botryosphaeriales</taxon>
        <taxon>Botryosphaeriaceae</taxon>
        <taxon>Botryosphaeria</taxon>
    </lineage>
</organism>
<comment type="caution">
    <text evidence="2">The sequence shown here is derived from an EMBL/GenBank/DDBJ whole genome shotgun (WGS) entry which is preliminary data.</text>
</comment>
<dbReference type="InterPro" id="IPR052895">
    <property type="entry name" value="HetReg/Transcr_Mod"/>
</dbReference>
<dbReference type="OrthoDB" id="2157530at2759"/>
<dbReference type="EMBL" id="WWBZ02000022">
    <property type="protein sequence ID" value="KAF4308165.1"/>
    <property type="molecule type" value="Genomic_DNA"/>
</dbReference>
<evidence type="ECO:0000313" key="3">
    <source>
        <dbReference type="Proteomes" id="UP000572817"/>
    </source>
</evidence>
<keyword evidence="3" id="KW-1185">Reference proteome</keyword>
<feature type="domain" description="Heterokaryon incompatibility" evidence="1">
    <location>
        <begin position="50"/>
        <end position="209"/>
    </location>
</feature>
<dbReference type="Pfam" id="PF26639">
    <property type="entry name" value="Het-6_barrel"/>
    <property type="match status" value="1"/>
</dbReference>
<dbReference type="InterPro" id="IPR010730">
    <property type="entry name" value="HET"/>
</dbReference>
<protein>
    <recommendedName>
        <fullName evidence="1">Heterokaryon incompatibility domain-containing protein</fullName>
    </recommendedName>
</protein>
<dbReference type="Proteomes" id="UP000572817">
    <property type="component" value="Unassembled WGS sequence"/>
</dbReference>
<gene>
    <name evidence="2" type="ORF">GTA08_BOTSDO04389</name>
</gene>
<sequence>MFFSNSHLFFCSKLYEPLLEGWIRLLIVIKGDDEVVCKLRATQLSPGLNFEAVSYAWGTEDRTETIHCNDKRVRVTPTLKELLQHLYRYNLNQDRWSSDVPLRVLWMDALYINQEDPQEKAVQIRMMSSIFAGAPHAIVWLGPSGRYTDSFFKEASVVLKTLEDGSHACPFHWEHRNPGLFDEEIGPVWSGLREILDREWSFRLWTFQEAVLARDSVVMCGPYSLDFTVLARIDGLLEEGPWDVNLFLKKQRNNRASPYCFPFKDIGLFRDLVQSEGKCPTSYVPDLLSPSYSLGSREPVDRIWSVFGLLDRNLQEELAPLVGYSDEDREHYWKTYMRFFKVLLKYDTRFEVLSLSTYVPGQSTERPSWCPDLSAPILYRTFYFKHKHYRAGISNRSHGHRHSTGVRIPNVDDDNDKILEIPGFRRATVERTVKDISAQQNLYNISDPARVEDWVSWEPQCRDLAQEVHQSNNNTPPCYIRVHAGDGVSNASSIYSDFGNHVMTRFFVLAQEKYFSPLDDANATRSVWPAASETLCQTCSEEGLSGETRRLLGQCCEVIERDTGRTFFSTVDGHLGLGPPHMEPGDIVCVLCGSRPLHVLRFMKTQSSGADYATYIGDAYVDGLMELDELEGSLKEPGEVFRMR</sequence>
<evidence type="ECO:0000313" key="2">
    <source>
        <dbReference type="EMBL" id="KAF4308165.1"/>
    </source>
</evidence>